<dbReference type="InterPro" id="IPR023346">
    <property type="entry name" value="Lysozyme-like_dom_sf"/>
</dbReference>
<feature type="region of interest" description="Disordered" evidence="3">
    <location>
        <begin position="47"/>
        <end position="204"/>
    </location>
</feature>
<dbReference type="PROSITE" id="PS51782">
    <property type="entry name" value="LYSM"/>
    <property type="match status" value="1"/>
</dbReference>
<evidence type="ECO:0000256" key="1">
    <source>
        <dbReference type="ARBA" id="ARBA00010830"/>
    </source>
</evidence>
<dbReference type="Gene3D" id="1.10.530.10">
    <property type="match status" value="1"/>
</dbReference>
<gene>
    <name evidence="6" type="ORF">SAMN04489812_2137</name>
</gene>
<feature type="compositionally biased region" description="Low complexity" evidence="3">
    <location>
        <begin position="113"/>
        <end position="182"/>
    </location>
</feature>
<evidence type="ECO:0000259" key="5">
    <source>
        <dbReference type="PROSITE" id="PS51782"/>
    </source>
</evidence>
<dbReference type="Gene3D" id="3.10.350.10">
    <property type="entry name" value="LysM domain"/>
    <property type="match status" value="1"/>
</dbReference>
<comment type="similarity">
    <text evidence="1">Belongs to the transglycosylase family. Rpf subfamily.</text>
</comment>
<name>A0A1H1STW4_9ACTN</name>
<dbReference type="STRING" id="630515.SAMN04489812_2137"/>
<dbReference type="PANTHER" id="PTHR34700">
    <property type="entry name" value="POTASSIUM BINDING PROTEIN KBP"/>
    <property type="match status" value="1"/>
</dbReference>
<feature type="domain" description="LysM" evidence="5">
    <location>
        <begin position="209"/>
        <end position="257"/>
    </location>
</feature>
<dbReference type="Proteomes" id="UP000199103">
    <property type="component" value="Chromosome I"/>
</dbReference>
<dbReference type="InterPro" id="IPR036779">
    <property type="entry name" value="LysM_dom_sf"/>
</dbReference>
<dbReference type="PANTHER" id="PTHR34700:SF4">
    <property type="entry name" value="PHAGE-LIKE ELEMENT PBSX PROTEIN XKDP"/>
    <property type="match status" value="1"/>
</dbReference>
<dbReference type="SUPFAM" id="SSF53955">
    <property type="entry name" value="Lysozyme-like"/>
    <property type="match status" value="1"/>
</dbReference>
<dbReference type="RefSeq" id="WP_197680073.1">
    <property type="nucleotide sequence ID" value="NZ_LT629772.1"/>
</dbReference>
<dbReference type="AlphaFoldDB" id="A0A1H1STW4"/>
<feature type="compositionally biased region" description="Polar residues" evidence="3">
    <location>
        <begin position="47"/>
        <end position="82"/>
    </location>
</feature>
<dbReference type="InterPro" id="IPR006311">
    <property type="entry name" value="TAT_signal"/>
</dbReference>
<dbReference type="CDD" id="cd13925">
    <property type="entry name" value="RPF"/>
    <property type="match status" value="1"/>
</dbReference>
<sequence length="257" mass="26387">MSNSKITKRVVGAAGAAVALTAGVGLMTATPAHADVWDQVAQCESSGNWSTNTGNGFSGGLQFTQQTWNANGGSGDPSNASKSEQKRVARNVLKTQGPGAWPVCGAKAGLTRSNGGSNSGGSSDYSSNSNSESSNNYSSNNDSNGSNSNNYSSNNESSNNYSSNNQSNYSSNESGSNGSSNYTAQRSTGTYSSESTPALPKHSYKGTGEYVTIQSGDTLASIASEHNVEGGWMALWSINSSTISNPNVILAGAKIEL</sequence>
<feature type="compositionally biased region" description="Polar residues" evidence="3">
    <location>
        <begin position="183"/>
        <end position="196"/>
    </location>
</feature>
<keyword evidence="4" id="KW-0732">Signal</keyword>
<evidence type="ECO:0000313" key="7">
    <source>
        <dbReference type="Proteomes" id="UP000199103"/>
    </source>
</evidence>
<dbReference type="InterPro" id="IPR010618">
    <property type="entry name" value="RPF"/>
</dbReference>
<dbReference type="PROSITE" id="PS51318">
    <property type="entry name" value="TAT"/>
    <property type="match status" value="1"/>
</dbReference>
<keyword evidence="2" id="KW-0378">Hydrolase</keyword>
<proteinExistence type="inferred from homology"/>
<keyword evidence="7" id="KW-1185">Reference proteome</keyword>
<dbReference type="CDD" id="cd00118">
    <property type="entry name" value="LysM"/>
    <property type="match status" value="1"/>
</dbReference>
<protein>
    <submittedName>
        <fullName evidence="6">LysM domain-containing protein</fullName>
    </submittedName>
</protein>
<dbReference type="InterPro" id="IPR052196">
    <property type="entry name" value="Bact_Kbp"/>
</dbReference>
<evidence type="ECO:0000256" key="4">
    <source>
        <dbReference type="SAM" id="SignalP"/>
    </source>
</evidence>
<reference evidence="6 7" key="1">
    <citation type="submission" date="2016-10" db="EMBL/GenBank/DDBJ databases">
        <authorList>
            <person name="de Groot N.N."/>
        </authorList>
    </citation>
    <scope>NUCLEOTIDE SEQUENCE [LARGE SCALE GENOMIC DNA]</scope>
    <source>
        <strain evidence="6 7">DSM 21800</strain>
    </source>
</reference>
<dbReference type="Pfam" id="PF06737">
    <property type="entry name" value="Transglycosylas"/>
    <property type="match status" value="1"/>
</dbReference>
<dbReference type="EMBL" id="LT629772">
    <property type="protein sequence ID" value="SDS51375.1"/>
    <property type="molecule type" value="Genomic_DNA"/>
</dbReference>
<organism evidence="6 7">
    <name type="scientific">Microlunatus soli</name>
    <dbReference type="NCBI Taxonomy" id="630515"/>
    <lineage>
        <taxon>Bacteria</taxon>
        <taxon>Bacillati</taxon>
        <taxon>Actinomycetota</taxon>
        <taxon>Actinomycetes</taxon>
        <taxon>Propionibacteriales</taxon>
        <taxon>Propionibacteriaceae</taxon>
        <taxon>Microlunatus</taxon>
    </lineage>
</organism>
<feature type="chain" id="PRO_5009260445" evidence="4">
    <location>
        <begin position="35"/>
        <end position="257"/>
    </location>
</feature>
<feature type="signal peptide" evidence="4">
    <location>
        <begin position="1"/>
        <end position="34"/>
    </location>
</feature>
<evidence type="ECO:0000313" key="6">
    <source>
        <dbReference type="EMBL" id="SDS51375.1"/>
    </source>
</evidence>
<dbReference type="GO" id="GO:0016787">
    <property type="term" value="F:hydrolase activity"/>
    <property type="evidence" value="ECO:0007669"/>
    <property type="project" value="UniProtKB-KW"/>
</dbReference>
<accession>A0A1H1STW4</accession>
<evidence type="ECO:0000256" key="2">
    <source>
        <dbReference type="ARBA" id="ARBA00022801"/>
    </source>
</evidence>
<dbReference type="InterPro" id="IPR018392">
    <property type="entry name" value="LysM"/>
</dbReference>
<dbReference type="Pfam" id="PF01476">
    <property type="entry name" value="LysM"/>
    <property type="match status" value="1"/>
</dbReference>
<evidence type="ECO:0000256" key="3">
    <source>
        <dbReference type="SAM" id="MobiDB-lite"/>
    </source>
</evidence>